<keyword evidence="2" id="KW-1185">Reference proteome</keyword>
<dbReference type="InterPro" id="IPR018788">
    <property type="entry name" value="Proteasome_assmbl_chp_3"/>
</dbReference>
<evidence type="ECO:0000313" key="1">
    <source>
        <dbReference type="EMBL" id="KAK9795490.1"/>
    </source>
</evidence>
<evidence type="ECO:0000313" key="2">
    <source>
        <dbReference type="Proteomes" id="UP001465755"/>
    </source>
</evidence>
<dbReference type="PANTHER" id="PTHR31051:SF1">
    <property type="entry name" value="PROTEASOME ASSEMBLY CHAPERONE 3"/>
    <property type="match status" value="1"/>
</dbReference>
<dbReference type="AlphaFoldDB" id="A0AAW1NRW4"/>
<organism evidence="1 2">
    <name type="scientific">Symbiochloris irregularis</name>
    <dbReference type="NCBI Taxonomy" id="706552"/>
    <lineage>
        <taxon>Eukaryota</taxon>
        <taxon>Viridiplantae</taxon>
        <taxon>Chlorophyta</taxon>
        <taxon>core chlorophytes</taxon>
        <taxon>Trebouxiophyceae</taxon>
        <taxon>Trebouxiales</taxon>
        <taxon>Trebouxiaceae</taxon>
        <taxon>Symbiochloris</taxon>
    </lineage>
</organism>
<reference evidence="1 2" key="1">
    <citation type="journal article" date="2024" name="Nat. Commun.">
        <title>Phylogenomics reveals the evolutionary origins of lichenization in chlorophyte algae.</title>
        <authorList>
            <person name="Puginier C."/>
            <person name="Libourel C."/>
            <person name="Otte J."/>
            <person name="Skaloud P."/>
            <person name="Haon M."/>
            <person name="Grisel S."/>
            <person name="Petersen M."/>
            <person name="Berrin J.G."/>
            <person name="Delaux P.M."/>
            <person name="Dal Grande F."/>
            <person name="Keller J."/>
        </authorList>
    </citation>
    <scope>NUCLEOTIDE SEQUENCE [LARGE SCALE GENOMIC DNA]</scope>
    <source>
        <strain evidence="1 2">SAG 2036</strain>
    </source>
</reference>
<dbReference type="Gene3D" id="3.30.230.90">
    <property type="match status" value="1"/>
</dbReference>
<proteinExistence type="predicted"/>
<dbReference type="PANTHER" id="PTHR31051">
    <property type="entry name" value="PROTEASOME ASSEMBLY CHAPERONE 3"/>
    <property type="match status" value="1"/>
</dbReference>
<comment type="caution">
    <text evidence="1">The sequence shown here is derived from an EMBL/GenBank/DDBJ whole genome shotgun (WGS) entry which is preliminary data.</text>
</comment>
<dbReference type="Proteomes" id="UP001465755">
    <property type="component" value="Unassembled WGS sequence"/>
</dbReference>
<sequence>MQAINFPVKQQCFSKTVGDQLTSFLICTYADYILVIVSQTGSVGTLLRAKSVSSFGGDNTFMVDILFGQRTEQWHEVCARQLMEQLSHAGISRPLLLSLALQRMEVSSLREIVRLIMSNFPIKEAANLQS</sequence>
<dbReference type="Pfam" id="PF10178">
    <property type="entry name" value="PAC3"/>
    <property type="match status" value="1"/>
</dbReference>
<gene>
    <name evidence="1" type="ORF">WJX73_005356</name>
</gene>
<protein>
    <recommendedName>
        <fullName evidence="3">Proteasome assembly chaperone 3</fullName>
    </recommendedName>
</protein>
<dbReference type="GO" id="GO:0043248">
    <property type="term" value="P:proteasome assembly"/>
    <property type="evidence" value="ECO:0007669"/>
    <property type="project" value="InterPro"/>
</dbReference>
<evidence type="ECO:0008006" key="3">
    <source>
        <dbReference type="Google" id="ProtNLM"/>
    </source>
</evidence>
<name>A0AAW1NRW4_9CHLO</name>
<dbReference type="EMBL" id="JALJOQ010000129">
    <property type="protein sequence ID" value="KAK9795490.1"/>
    <property type="molecule type" value="Genomic_DNA"/>
</dbReference>
<accession>A0AAW1NRW4</accession>
<dbReference type="InterPro" id="IPR053720">
    <property type="entry name" value="Psm_Assembly_Chaperone"/>
</dbReference>